<dbReference type="Proteomes" id="UP001499852">
    <property type="component" value="Unassembled WGS sequence"/>
</dbReference>
<dbReference type="PANTHER" id="PTHR42915">
    <property type="entry name" value="HYPOTHETICAL 460 KDA PROTEIN IN FEUA-SIGW INTERGENIC REGION [PRECURSOR]"/>
    <property type="match status" value="1"/>
</dbReference>
<dbReference type="RefSeq" id="WP_345737973.1">
    <property type="nucleotide sequence ID" value="NZ_BAABIA010000008.1"/>
</dbReference>
<dbReference type="PANTHER" id="PTHR42915:SF1">
    <property type="entry name" value="PEPTIDOGLYCAN BETA-N-ACETYLMURAMIDASE NAMZ"/>
    <property type="match status" value="1"/>
</dbReference>
<feature type="domain" description="Peptidoglycan beta-N-acetylmuramidase NamZ C-terminal" evidence="3">
    <location>
        <begin position="617"/>
        <end position="765"/>
    </location>
</feature>
<dbReference type="InterPro" id="IPR048502">
    <property type="entry name" value="NamZ_N"/>
</dbReference>
<dbReference type="InterPro" id="IPR008302">
    <property type="entry name" value="NamZ"/>
</dbReference>
<dbReference type="InterPro" id="IPR001466">
    <property type="entry name" value="Beta-lactam-related"/>
</dbReference>
<dbReference type="Gene3D" id="3.40.710.10">
    <property type="entry name" value="DD-peptidase/beta-lactamase superfamily"/>
    <property type="match status" value="1"/>
</dbReference>
<dbReference type="SUPFAM" id="SSF56601">
    <property type="entry name" value="beta-lactamase/transpeptidase-like"/>
    <property type="match status" value="1"/>
</dbReference>
<sequence>MRPLLLFFVLLTALSPAQEFKPEALRTLDAAIEKAVAKKSPVGAVLWLEQTEKTHRIVRGQRALEPGPEELTEETIFDLASLTKVVATAPAVMILVEEGKLDLEKPVQTYLSEFQGEGRELICLRHLLTHTSGLKPGIPREPEWTGYDEGIRRAVGTVPDAPPDSFFRYSDINFILLGEVVRRVSGESLDAFTQRQLFSPLKMISTRYLPPADWQSKTAPTEKDENGVMLRSVVHDPTARRMGGIAGHAGLFSNAGDLARFARMILNGGELEGTRVLKTETLQQMQRVQTAATIYERRGLGWDLESAFSRPRGDMFPIGSFGHTGFTGTSLWLDPYSKTFVIFLSSRLHPQAGSGVRDLYEEIGSAAARCVPEFDFKKVAGSMPKRGEKEVPTVLNGIDVLQRDGFAPLQGLRVGLITNQTGINAERTPTIDLLAQAPKVKLRALFSPEHGIRGALDQEKINDSVDRKTGRPIHSLYGERRAPTPEQMAELDALVFDIQDIGCRFYTYISTLRLCLEAAAKANKKFFILDRINPIGGIAMEGPSIVDKETFTATHAIPLRHGMTLGELALMLNGERKIQADLQVIRVEGWRRELLFDQTGLPWVNPSPNMRSLEAALLYPGIGLLEFSISVGRGTDSPFEILGAPYADDRQLAYELNKLGLPGLRFMPVRFTPTASIFKDQNCGGVRLQITDRDALRSVQAGMAIVAVFQRLYPKQFNLEKVNTLLNHATLLKAAKDGKSGIEISRLWASETAAFEARRAAFLLY</sequence>
<dbReference type="EMBL" id="BAABIA010000008">
    <property type="protein sequence ID" value="GAA5145815.1"/>
    <property type="molecule type" value="Genomic_DNA"/>
</dbReference>
<proteinExistence type="predicted"/>
<organism evidence="4 5">
    <name type="scientific">Prosthecobacter algae</name>
    <dbReference type="NCBI Taxonomy" id="1144682"/>
    <lineage>
        <taxon>Bacteria</taxon>
        <taxon>Pseudomonadati</taxon>
        <taxon>Verrucomicrobiota</taxon>
        <taxon>Verrucomicrobiia</taxon>
        <taxon>Verrucomicrobiales</taxon>
        <taxon>Verrucomicrobiaceae</taxon>
        <taxon>Prosthecobacter</taxon>
    </lineage>
</organism>
<feature type="domain" description="Peptidoglycan beta-N-acetylmuramidase NamZ N-terminal" evidence="2">
    <location>
        <begin position="414"/>
        <end position="613"/>
    </location>
</feature>
<evidence type="ECO:0000313" key="4">
    <source>
        <dbReference type="EMBL" id="GAA5145815.1"/>
    </source>
</evidence>
<accession>A0ABP9PJA3</accession>
<dbReference type="InterPro" id="IPR012338">
    <property type="entry name" value="Beta-lactam/transpept-like"/>
</dbReference>
<dbReference type="Gene3D" id="3.90.1150.140">
    <property type="match status" value="1"/>
</dbReference>
<evidence type="ECO:0000259" key="3">
    <source>
        <dbReference type="Pfam" id="PF20732"/>
    </source>
</evidence>
<dbReference type="Pfam" id="PF20732">
    <property type="entry name" value="NamZ_C"/>
    <property type="match status" value="1"/>
</dbReference>
<dbReference type="Gene3D" id="3.40.50.12170">
    <property type="entry name" value="Uncharacterised protein PF07075, DUF1343"/>
    <property type="match status" value="1"/>
</dbReference>
<evidence type="ECO:0000259" key="2">
    <source>
        <dbReference type="Pfam" id="PF07075"/>
    </source>
</evidence>
<dbReference type="Pfam" id="PF07075">
    <property type="entry name" value="NamZ_N"/>
    <property type="match status" value="1"/>
</dbReference>
<evidence type="ECO:0000259" key="1">
    <source>
        <dbReference type="Pfam" id="PF00144"/>
    </source>
</evidence>
<reference evidence="5" key="1">
    <citation type="journal article" date="2019" name="Int. J. Syst. Evol. Microbiol.">
        <title>The Global Catalogue of Microorganisms (GCM) 10K type strain sequencing project: providing services to taxonomists for standard genome sequencing and annotation.</title>
        <authorList>
            <consortium name="The Broad Institute Genomics Platform"/>
            <consortium name="The Broad Institute Genome Sequencing Center for Infectious Disease"/>
            <person name="Wu L."/>
            <person name="Ma J."/>
        </authorList>
    </citation>
    <scope>NUCLEOTIDE SEQUENCE [LARGE SCALE GENOMIC DNA]</scope>
    <source>
        <strain evidence="5">JCM 18053</strain>
    </source>
</reference>
<evidence type="ECO:0000313" key="5">
    <source>
        <dbReference type="Proteomes" id="UP001499852"/>
    </source>
</evidence>
<keyword evidence="5" id="KW-1185">Reference proteome</keyword>
<protein>
    <recommendedName>
        <fullName evidence="6">Beta-lactamase-related domain-containing protein</fullName>
    </recommendedName>
</protein>
<feature type="domain" description="Beta-lactamase-related" evidence="1">
    <location>
        <begin position="28"/>
        <end position="352"/>
    </location>
</feature>
<name>A0ABP9PJA3_9BACT</name>
<gene>
    <name evidence="4" type="ORF">GCM10023213_37940</name>
</gene>
<dbReference type="InterPro" id="IPR048503">
    <property type="entry name" value="NamZ_C"/>
</dbReference>
<evidence type="ECO:0008006" key="6">
    <source>
        <dbReference type="Google" id="ProtNLM"/>
    </source>
</evidence>
<dbReference type="Pfam" id="PF00144">
    <property type="entry name" value="Beta-lactamase"/>
    <property type="match status" value="1"/>
</dbReference>
<comment type="caution">
    <text evidence="4">The sequence shown here is derived from an EMBL/GenBank/DDBJ whole genome shotgun (WGS) entry which is preliminary data.</text>
</comment>